<evidence type="ECO:0000259" key="4">
    <source>
        <dbReference type="PROSITE" id="PS50949"/>
    </source>
</evidence>
<reference evidence="5 6" key="1">
    <citation type="submission" date="2016-10" db="EMBL/GenBank/DDBJ databases">
        <title>Complete genome sequences of three Cupriavidus strains isolated from various Malaysian environments.</title>
        <authorList>
            <person name="Abdullah A.A.-A."/>
            <person name="Shafie N.A.H."/>
            <person name="Lau N.S."/>
        </authorList>
    </citation>
    <scope>NUCLEOTIDE SEQUENCE [LARGE SCALE GENOMIC DNA]</scope>
    <source>
        <strain evidence="5 6">USMAA1020</strain>
    </source>
</reference>
<protein>
    <submittedName>
        <fullName evidence="5">GntR family transcriptional regulator</fullName>
    </submittedName>
</protein>
<dbReference type="SUPFAM" id="SSF46785">
    <property type="entry name" value="Winged helix' DNA-binding domain"/>
    <property type="match status" value="1"/>
</dbReference>
<proteinExistence type="predicted"/>
<dbReference type="Pfam" id="PF00392">
    <property type="entry name" value="GntR"/>
    <property type="match status" value="1"/>
</dbReference>
<organism evidence="5 6">
    <name type="scientific">Cupriavidus malaysiensis</name>
    <dbReference type="NCBI Taxonomy" id="367825"/>
    <lineage>
        <taxon>Bacteria</taxon>
        <taxon>Pseudomonadati</taxon>
        <taxon>Pseudomonadota</taxon>
        <taxon>Betaproteobacteria</taxon>
        <taxon>Burkholderiales</taxon>
        <taxon>Burkholderiaceae</taxon>
        <taxon>Cupriavidus</taxon>
    </lineage>
</organism>
<evidence type="ECO:0000313" key="6">
    <source>
        <dbReference type="Proteomes" id="UP000177515"/>
    </source>
</evidence>
<keyword evidence="2" id="KW-0238">DNA-binding</keyword>
<feature type="domain" description="HTH gntR-type" evidence="4">
    <location>
        <begin position="10"/>
        <end position="78"/>
    </location>
</feature>
<dbReference type="PANTHER" id="PTHR43537:SF5">
    <property type="entry name" value="UXU OPERON TRANSCRIPTIONAL REGULATOR"/>
    <property type="match status" value="1"/>
</dbReference>
<keyword evidence="6" id="KW-1185">Reference proteome</keyword>
<dbReference type="EMBL" id="CP017755">
    <property type="protein sequence ID" value="AOZ08496.1"/>
    <property type="molecule type" value="Genomic_DNA"/>
</dbReference>
<dbReference type="Proteomes" id="UP000177515">
    <property type="component" value="Chromosome 2"/>
</dbReference>
<dbReference type="InterPro" id="IPR036390">
    <property type="entry name" value="WH_DNA-bd_sf"/>
</dbReference>
<dbReference type="PRINTS" id="PR00035">
    <property type="entry name" value="HTHGNTR"/>
</dbReference>
<dbReference type="SMART" id="SM00895">
    <property type="entry name" value="FCD"/>
    <property type="match status" value="1"/>
</dbReference>
<name>A0ABN4TV02_9BURK</name>
<dbReference type="Gene3D" id="1.10.10.10">
    <property type="entry name" value="Winged helix-like DNA-binding domain superfamily/Winged helix DNA-binding domain"/>
    <property type="match status" value="1"/>
</dbReference>
<evidence type="ECO:0000313" key="5">
    <source>
        <dbReference type="EMBL" id="AOZ08496.1"/>
    </source>
</evidence>
<dbReference type="InterPro" id="IPR008920">
    <property type="entry name" value="TF_FadR/GntR_C"/>
</dbReference>
<dbReference type="InterPro" id="IPR000524">
    <property type="entry name" value="Tscrpt_reg_HTH_GntR"/>
</dbReference>
<evidence type="ECO:0000256" key="1">
    <source>
        <dbReference type="ARBA" id="ARBA00023015"/>
    </source>
</evidence>
<dbReference type="PANTHER" id="PTHR43537">
    <property type="entry name" value="TRANSCRIPTIONAL REGULATOR, GNTR FAMILY"/>
    <property type="match status" value="1"/>
</dbReference>
<dbReference type="RefSeq" id="WP_071039258.1">
    <property type="nucleotide sequence ID" value="NZ_CP017755.1"/>
</dbReference>
<keyword evidence="3" id="KW-0804">Transcription</keyword>
<dbReference type="PROSITE" id="PS50949">
    <property type="entry name" value="HTH_GNTR"/>
    <property type="match status" value="1"/>
</dbReference>
<dbReference type="InterPro" id="IPR036388">
    <property type="entry name" value="WH-like_DNA-bd_sf"/>
</dbReference>
<gene>
    <name evidence="5" type="ORF">BKK80_21310</name>
</gene>
<dbReference type="SUPFAM" id="SSF48008">
    <property type="entry name" value="GntR ligand-binding domain-like"/>
    <property type="match status" value="1"/>
</dbReference>
<dbReference type="CDD" id="cd07377">
    <property type="entry name" value="WHTH_GntR"/>
    <property type="match status" value="1"/>
</dbReference>
<evidence type="ECO:0000256" key="2">
    <source>
        <dbReference type="ARBA" id="ARBA00023125"/>
    </source>
</evidence>
<accession>A0ABN4TV02</accession>
<sequence>MSSLQAVSAQRLYRLIADQIASKISAGEFAPGERLPAERELAEQLNVARSTLREALIALEIGGYIEVRVGSGVFVVDPRDRSMPMSTDSRPADEGADGSGAANAALLAAAREASPFELLETRMLIEPECAALAAQQGSKEQIAAIEEAHRQMNPDQSPEASDFAHDRAFHQAIAAACGNAALASMVTHVWDLCEASPLYKRLDKHFVDAPAWRAAIGEHERIVSAIVARDPIRARHAMSFHLLAIVSRLSEDITA</sequence>
<keyword evidence="1" id="KW-0805">Transcription regulation</keyword>
<dbReference type="InterPro" id="IPR011711">
    <property type="entry name" value="GntR_C"/>
</dbReference>
<dbReference type="Pfam" id="PF07729">
    <property type="entry name" value="FCD"/>
    <property type="match status" value="1"/>
</dbReference>
<evidence type="ECO:0000256" key="3">
    <source>
        <dbReference type="ARBA" id="ARBA00023163"/>
    </source>
</evidence>
<dbReference type="SMART" id="SM00345">
    <property type="entry name" value="HTH_GNTR"/>
    <property type="match status" value="1"/>
</dbReference>
<dbReference type="Gene3D" id="1.20.120.530">
    <property type="entry name" value="GntR ligand-binding domain-like"/>
    <property type="match status" value="1"/>
</dbReference>